<evidence type="ECO:0000313" key="2">
    <source>
        <dbReference type="EMBL" id="QNO15343.1"/>
    </source>
</evidence>
<name>A0A7G9W9I1_ALKCA</name>
<dbReference type="Proteomes" id="UP000516160">
    <property type="component" value="Chromosome"/>
</dbReference>
<dbReference type="KEGG" id="acae:HYG86_11490"/>
<dbReference type="RefSeq" id="WP_213165707.1">
    <property type="nucleotide sequence ID" value="NZ_CP058559.1"/>
</dbReference>
<keyword evidence="1" id="KW-0472">Membrane</keyword>
<keyword evidence="1" id="KW-0812">Transmembrane</keyword>
<gene>
    <name evidence="2" type="ORF">HYG86_11490</name>
</gene>
<evidence type="ECO:0000256" key="1">
    <source>
        <dbReference type="SAM" id="Phobius"/>
    </source>
</evidence>
<evidence type="ECO:0000313" key="3">
    <source>
        <dbReference type="Proteomes" id="UP000516160"/>
    </source>
</evidence>
<keyword evidence="1" id="KW-1133">Transmembrane helix</keyword>
<dbReference type="EMBL" id="CP058559">
    <property type="protein sequence ID" value="QNO15343.1"/>
    <property type="molecule type" value="Genomic_DNA"/>
</dbReference>
<feature type="transmembrane region" description="Helical" evidence="1">
    <location>
        <begin position="34"/>
        <end position="51"/>
    </location>
</feature>
<reference evidence="2 3" key="1">
    <citation type="submission" date="2020-07" db="EMBL/GenBank/DDBJ databases">
        <title>Alkalicella. sp. LB2 genome.</title>
        <authorList>
            <person name="Postec A."/>
            <person name="Quemeneur M."/>
        </authorList>
    </citation>
    <scope>NUCLEOTIDE SEQUENCE [LARGE SCALE GENOMIC DNA]</scope>
    <source>
        <strain evidence="2 3">LB2</strain>
    </source>
</reference>
<accession>A0A7G9W9I1</accession>
<sequence>MIGLLYVSYYMLTGIPIIQGFKSYKNFIYGLVPYFPYLTTVPVAILGILLLKKHAMLSATKKNDQQ</sequence>
<proteinExistence type="predicted"/>
<dbReference type="AlphaFoldDB" id="A0A7G9W9I1"/>
<protein>
    <submittedName>
        <fullName evidence="2">Uncharacterized protein</fullName>
    </submittedName>
</protein>
<organism evidence="2 3">
    <name type="scientific">Alkalicella caledoniensis</name>
    <dbReference type="NCBI Taxonomy" id="2731377"/>
    <lineage>
        <taxon>Bacteria</taxon>
        <taxon>Bacillati</taxon>
        <taxon>Bacillota</taxon>
        <taxon>Clostridia</taxon>
        <taxon>Eubacteriales</taxon>
        <taxon>Proteinivoracaceae</taxon>
        <taxon>Alkalicella</taxon>
    </lineage>
</organism>
<keyword evidence="3" id="KW-1185">Reference proteome</keyword>